<dbReference type="Proteomes" id="UP001213681">
    <property type="component" value="Unassembled WGS sequence"/>
</dbReference>
<organism evidence="1 2">
    <name type="scientific">Penicillium daleae</name>
    <dbReference type="NCBI Taxonomy" id="63821"/>
    <lineage>
        <taxon>Eukaryota</taxon>
        <taxon>Fungi</taxon>
        <taxon>Dikarya</taxon>
        <taxon>Ascomycota</taxon>
        <taxon>Pezizomycotina</taxon>
        <taxon>Eurotiomycetes</taxon>
        <taxon>Eurotiomycetidae</taxon>
        <taxon>Eurotiales</taxon>
        <taxon>Aspergillaceae</taxon>
        <taxon>Penicillium</taxon>
    </lineage>
</organism>
<proteinExistence type="predicted"/>
<comment type="caution">
    <text evidence="1">The sequence shown here is derived from an EMBL/GenBank/DDBJ whole genome shotgun (WGS) entry which is preliminary data.</text>
</comment>
<dbReference type="EMBL" id="JAPVEA010000004">
    <property type="protein sequence ID" value="KAJ5455503.1"/>
    <property type="molecule type" value="Genomic_DNA"/>
</dbReference>
<reference evidence="1" key="2">
    <citation type="journal article" date="2023" name="IMA Fungus">
        <title>Comparative genomic study of the Penicillium genus elucidates a diverse pangenome and 15 lateral gene transfer events.</title>
        <authorList>
            <person name="Petersen C."/>
            <person name="Sorensen T."/>
            <person name="Nielsen M.R."/>
            <person name="Sondergaard T.E."/>
            <person name="Sorensen J.L."/>
            <person name="Fitzpatrick D.A."/>
            <person name="Frisvad J.C."/>
            <person name="Nielsen K.L."/>
        </authorList>
    </citation>
    <scope>NUCLEOTIDE SEQUENCE</scope>
    <source>
        <strain evidence="1">IBT 16125</strain>
    </source>
</reference>
<dbReference type="AlphaFoldDB" id="A0AAD6C954"/>
<name>A0AAD6C954_9EURO</name>
<gene>
    <name evidence="1" type="ORF">N7458_003767</name>
</gene>
<evidence type="ECO:0000313" key="2">
    <source>
        <dbReference type="Proteomes" id="UP001213681"/>
    </source>
</evidence>
<dbReference type="InterPro" id="IPR032675">
    <property type="entry name" value="LRR_dom_sf"/>
</dbReference>
<reference evidence="1" key="1">
    <citation type="submission" date="2022-12" db="EMBL/GenBank/DDBJ databases">
        <authorList>
            <person name="Petersen C."/>
        </authorList>
    </citation>
    <scope>NUCLEOTIDE SEQUENCE</scope>
    <source>
        <strain evidence="1">IBT 16125</strain>
    </source>
</reference>
<dbReference type="RefSeq" id="XP_056767876.1">
    <property type="nucleotide sequence ID" value="XM_056907149.1"/>
</dbReference>
<protein>
    <submittedName>
        <fullName evidence="1">Uncharacterized protein</fullName>
    </submittedName>
</protein>
<keyword evidence="2" id="KW-1185">Reference proteome</keyword>
<accession>A0AAD6C954</accession>
<sequence length="399" mass="45346">MEHVLNSPELLLMIFECLEKDKGSLAVGLRVSRTGFTYGIGFLWISPTCDTLAKVRAASRQICAEQVQDLIFQRNDWRYYDDLKNLAFKRLRKVTVNSYGRSNENSLNLQYLQPSWEELAYNGSKLDPVVLKHLQLLCPRLRKISLPASGLKLTSKAVVIFLQNSSLVEHVEFDEPVCDKLFTCLSSRENLRCLKSGRLIHHDSITKVSGLVSTPIRAIENLSIRISSDSMSNLVDMLQSTPLRILRLEVEFADHLHNHPQLTVLSRLVHLQEMELCVCGSVRMIKNEFKPIQQLTNLRSLSIKPDGDYPEIDEFTDMDLDNLLSNLSRLENFQFSFIAEELSMQAAAIISDQCPHIQRCQVGLTWTANILQSTPLFPQIEEFCVAAFLAKRSAIEIHG</sequence>
<dbReference type="GeneID" id="81597392"/>
<dbReference type="Gene3D" id="3.80.10.10">
    <property type="entry name" value="Ribonuclease Inhibitor"/>
    <property type="match status" value="1"/>
</dbReference>
<evidence type="ECO:0000313" key="1">
    <source>
        <dbReference type="EMBL" id="KAJ5455503.1"/>
    </source>
</evidence>